<dbReference type="PROSITE" id="PS50103">
    <property type="entry name" value="ZF_C3H1"/>
    <property type="match status" value="1"/>
</dbReference>
<feature type="domain" description="RING-type" evidence="9">
    <location>
        <begin position="114"/>
        <end position="163"/>
    </location>
</feature>
<keyword evidence="4 7" id="KW-0479">Metal-binding</keyword>
<dbReference type="SUPFAM" id="SSF90229">
    <property type="entry name" value="CCCH zinc finger"/>
    <property type="match status" value="1"/>
</dbReference>
<feature type="region of interest" description="Disordered" evidence="8">
    <location>
        <begin position="1"/>
        <end position="109"/>
    </location>
</feature>
<keyword evidence="3" id="KW-0808">Transferase</keyword>
<gene>
    <name evidence="12" type="ORF">EDS130_LOCUS16494</name>
    <name evidence="11" type="ORF">XAT740_LOCUS2663</name>
</gene>
<organism evidence="12 14">
    <name type="scientific">Adineta ricciae</name>
    <name type="common">Rotifer</name>
    <dbReference type="NCBI Taxonomy" id="249248"/>
    <lineage>
        <taxon>Eukaryota</taxon>
        <taxon>Metazoa</taxon>
        <taxon>Spiralia</taxon>
        <taxon>Gnathifera</taxon>
        <taxon>Rotifera</taxon>
        <taxon>Eurotatoria</taxon>
        <taxon>Bdelloidea</taxon>
        <taxon>Adinetida</taxon>
        <taxon>Adinetidae</taxon>
        <taxon>Adineta</taxon>
    </lineage>
</organism>
<keyword evidence="6 7" id="KW-0862">Zinc</keyword>
<dbReference type="OrthoDB" id="250836at2759"/>
<evidence type="ECO:0000256" key="8">
    <source>
        <dbReference type="SAM" id="MobiDB-lite"/>
    </source>
</evidence>
<dbReference type="SUPFAM" id="SSF57850">
    <property type="entry name" value="RING/U-box"/>
    <property type="match status" value="1"/>
</dbReference>
<evidence type="ECO:0000313" key="14">
    <source>
        <dbReference type="Proteomes" id="UP000663852"/>
    </source>
</evidence>
<dbReference type="GO" id="GO:0008270">
    <property type="term" value="F:zinc ion binding"/>
    <property type="evidence" value="ECO:0007669"/>
    <property type="project" value="UniProtKB-KW"/>
</dbReference>
<dbReference type="InterPro" id="IPR017907">
    <property type="entry name" value="Znf_RING_CS"/>
</dbReference>
<evidence type="ECO:0000256" key="6">
    <source>
        <dbReference type="ARBA" id="ARBA00022833"/>
    </source>
</evidence>
<dbReference type="PROSITE" id="PS50089">
    <property type="entry name" value="ZF_RING_2"/>
    <property type="match status" value="1"/>
</dbReference>
<evidence type="ECO:0000313" key="12">
    <source>
        <dbReference type="EMBL" id="CAF1032668.1"/>
    </source>
</evidence>
<evidence type="ECO:0000259" key="9">
    <source>
        <dbReference type="PROSITE" id="PS50089"/>
    </source>
</evidence>
<evidence type="ECO:0000256" key="3">
    <source>
        <dbReference type="ARBA" id="ARBA00022679"/>
    </source>
</evidence>
<feature type="compositionally biased region" description="Low complexity" evidence="8">
    <location>
        <begin position="262"/>
        <end position="274"/>
    </location>
</feature>
<dbReference type="PANTHER" id="PTHR11224">
    <property type="entry name" value="MAKORIN-RELATED"/>
    <property type="match status" value="1"/>
</dbReference>
<protein>
    <recommendedName>
        <fullName evidence="2">RING-type E3 ubiquitin transferase</fullName>
        <ecNumber evidence="2">2.3.2.27</ecNumber>
    </recommendedName>
</protein>
<sequence>MSSERSISPEPLPQSHSRSSLNATDAKESNGHSARQSSAVQRRRRENPNRTPSPRSATSRSRSRSSIEGSKSPPPRNNTNNNNHRSPSPARHSSSSTKRRRRKDSDTDSGRHICAICSTDVEAAKRLFGVLDNCDHVFCYECVVSWKRSKYSNAESESCPVCKIRSAFITPSKHWFENKEDKYRIVKKHKNHLKTLPCRYYLRHGFCRYSDRCFYDHHEAAKQYKQQNQHSRDRDHDRSRDRDRDRERSRHSPHNGGRSYHRSPSPSSSRYSSSRYRERAY</sequence>
<dbReference type="AlphaFoldDB" id="A0A814J5G8"/>
<reference evidence="12" key="1">
    <citation type="submission" date="2021-02" db="EMBL/GenBank/DDBJ databases">
        <authorList>
            <person name="Nowell W R."/>
        </authorList>
    </citation>
    <scope>NUCLEOTIDE SEQUENCE</scope>
</reference>
<feature type="compositionally biased region" description="Basic and acidic residues" evidence="8">
    <location>
        <begin position="230"/>
        <end position="250"/>
    </location>
</feature>
<evidence type="ECO:0000256" key="7">
    <source>
        <dbReference type="PROSITE-ProRule" id="PRU00723"/>
    </source>
</evidence>
<keyword evidence="13" id="KW-1185">Reference proteome</keyword>
<dbReference type="GO" id="GO:0000209">
    <property type="term" value="P:protein polyubiquitination"/>
    <property type="evidence" value="ECO:0007669"/>
    <property type="project" value="InterPro"/>
</dbReference>
<dbReference type="EMBL" id="CAJNOJ010000072">
    <property type="protein sequence ID" value="CAF1032668.1"/>
    <property type="molecule type" value="Genomic_DNA"/>
</dbReference>
<evidence type="ECO:0000256" key="4">
    <source>
        <dbReference type="ARBA" id="ARBA00022723"/>
    </source>
</evidence>
<dbReference type="SMART" id="SM00356">
    <property type="entry name" value="ZnF_C3H1"/>
    <property type="match status" value="1"/>
</dbReference>
<dbReference type="SMART" id="SM00184">
    <property type="entry name" value="RING"/>
    <property type="match status" value="1"/>
</dbReference>
<accession>A0A814J5G8</accession>
<evidence type="ECO:0000256" key="1">
    <source>
        <dbReference type="ARBA" id="ARBA00000900"/>
    </source>
</evidence>
<keyword evidence="5 7" id="KW-0863">Zinc-finger</keyword>
<evidence type="ECO:0000259" key="10">
    <source>
        <dbReference type="PROSITE" id="PS50103"/>
    </source>
</evidence>
<dbReference type="InterPro" id="IPR045072">
    <property type="entry name" value="MKRN-like"/>
</dbReference>
<dbReference type="Proteomes" id="UP000663828">
    <property type="component" value="Unassembled WGS sequence"/>
</dbReference>
<dbReference type="PROSITE" id="PS00518">
    <property type="entry name" value="ZF_RING_1"/>
    <property type="match status" value="1"/>
</dbReference>
<dbReference type="Gene3D" id="3.30.40.10">
    <property type="entry name" value="Zinc/RING finger domain, C3HC4 (zinc finger)"/>
    <property type="match status" value="1"/>
</dbReference>
<dbReference type="InterPro" id="IPR001841">
    <property type="entry name" value="Znf_RING"/>
</dbReference>
<dbReference type="Pfam" id="PF13639">
    <property type="entry name" value="zf-RING_2"/>
    <property type="match status" value="1"/>
</dbReference>
<dbReference type="GO" id="GO:0061630">
    <property type="term" value="F:ubiquitin protein ligase activity"/>
    <property type="evidence" value="ECO:0007669"/>
    <property type="project" value="UniProtKB-EC"/>
</dbReference>
<dbReference type="PANTHER" id="PTHR11224:SF10">
    <property type="entry name" value="IP09428P-RELATED"/>
    <property type="match status" value="1"/>
</dbReference>
<dbReference type="InterPro" id="IPR036855">
    <property type="entry name" value="Znf_CCCH_sf"/>
</dbReference>
<feature type="region of interest" description="Disordered" evidence="8">
    <location>
        <begin position="224"/>
        <end position="281"/>
    </location>
</feature>
<name>A0A814J5G8_ADIRI</name>
<feature type="zinc finger region" description="C3H1-type" evidence="7">
    <location>
        <begin position="193"/>
        <end position="220"/>
    </location>
</feature>
<feature type="compositionally biased region" description="Low complexity" evidence="8">
    <location>
        <begin position="49"/>
        <end position="96"/>
    </location>
</feature>
<feature type="domain" description="C3H1-type" evidence="10">
    <location>
        <begin position="193"/>
        <end position="220"/>
    </location>
</feature>
<comment type="caution">
    <text evidence="12">The sequence shown here is derived from an EMBL/GenBank/DDBJ whole genome shotgun (WGS) entry which is preliminary data.</text>
</comment>
<evidence type="ECO:0000256" key="2">
    <source>
        <dbReference type="ARBA" id="ARBA00012483"/>
    </source>
</evidence>
<dbReference type="InterPro" id="IPR013083">
    <property type="entry name" value="Znf_RING/FYVE/PHD"/>
</dbReference>
<evidence type="ECO:0000313" key="11">
    <source>
        <dbReference type="EMBL" id="CAF0794679.1"/>
    </source>
</evidence>
<evidence type="ECO:0000256" key="5">
    <source>
        <dbReference type="ARBA" id="ARBA00022771"/>
    </source>
</evidence>
<proteinExistence type="predicted"/>
<dbReference type="Pfam" id="PF00642">
    <property type="entry name" value="zf-CCCH"/>
    <property type="match status" value="1"/>
</dbReference>
<dbReference type="InterPro" id="IPR000571">
    <property type="entry name" value="Znf_CCCH"/>
</dbReference>
<evidence type="ECO:0000313" key="13">
    <source>
        <dbReference type="Proteomes" id="UP000663828"/>
    </source>
</evidence>
<comment type="catalytic activity">
    <reaction evidence="1">
        <text>S-ubiquitinyl-[E2 ubiquitin-conjugating enzyme]-L-cysteine + [acceptor protein]-L-lysine = [E2 ubiquitin-conjugating enzyme]-L-cysteine + N(6)-ubiquitinyl-[acceptor protein]-L-lysine.</text>
        <dbReference type="EC" id="2.3.2.27"/>
    </reaction>
</comment>
<feature type="compositionally biased region" description="Polar residues" evidence="8">
    <location>
        <begin position="14"/>
        <end position="23"/>
    </location>
</feature>
<dbReference type="EC" id="2.3.2.27" evidence="2"/>
<dbReference type="EMBL" id="CAJNOR010000095">
    <property type="protein sequence ID" value="CAF0794679.1"/>
    <property type="molecule type" value="Genomic_DNA"/>
</dbReference>
<dbReference type="Proteomes" id="UP000663852">
    <property type="component" value="Unassembled WGS sequence"/>
</dbReference>